<evidence type="ECO:0000256" key="1">
    <source>
        <dbReference type="ARBA" id="ARBA00000085"/>
    </source>
</evidence>
<evidence type="ECO:0000256" key="9">
    <source>
        <dbReference type="SAM" id="Coils"/>
    </source>
</evidence>
<evidence type="ECO:0000256" key="4">
    <source>
        <dbReference type="ARBA" id="ARBA00022679"/>
    </source>
</evidence>
<dbReference type="InterPro" id="IPR050482">
    <property type="entry name" value="Sensor_HK_TwoCompSys"/>
</dbReference>
<feature type="compositionally biased region" description="Low complexity" evidence="10">
    <location>
        <begin position="358"/>
        <end position="371"/>
    </location>
</feature>
<keyword evidence="4" id="KW-0808">Transferase</keyword>
<dbReference type="Pfam" id="PF07730">
    <property type="entry name" value="HisKA_3"/>
    <property type="match status" value="1"/>
</dbReference>
<comment type="catalytic activity">
    <reaction evidence="1">
        <text>ATP + protein L-histidine = ADP + protein N-phospho-L-histidine.</text>
        <dbReference type="EC" id="2.7.13.3"/>
    </reaction>
</comment>
<dbReference type="SUPFAM" id="SSF55874">
    <property type="entry name" value="ATPase domain of HSP90 chaperone/DNA topoisomerase II/histidine kinase"/>
    <property type="match status" value="1"/>
</dbReference>
<evidence type="ECO:0000256" key="5">
    <source>
        <dbReference type="ARBA" id="ARBA00022741"/>
    </source>
</evidence>
<dbReference type="GO" id="GO:0046983">
    <property type="term" value="F:protein dimerization activity"/>
    <property type="evidence" value="ECO:0007669"/>
    <property type="project" value="InterPro"/>
</dbReference>
<dbReference type="InterPro" id="IPR035965">
    <property type="entry name" value="PAS-like_dom_sf"/>
</dbReference>
<dbReference type="PANTHER" id="PTHR24421:SF10">
    <property type="entry name" value="NITRATE_NITRITE SENSOR PROTEIN NARQ"/>
    <property type="match status" value="1"/>
</dbReference>
<gene>
    <name evidence="12" type="ORF">Pme01_11950</name>
</gene>
<dbReference type="GO" id="GO:0005524">
    <property type="term" value="F:ATP binding"/>
    <property type="evidence" value="ECO:0007669"/>
    <property type="project" value="UniProtKB-KW"/>
</dbReference>
<dbReference type="GO" id="GO:0016020">
    <property type="term" value="C:membrane"/>
    <property type="evidence" value="ECO:0007669"/>
    <property type="project" value="InterPro"/>
</dbReference>
<protein>
    <recommendedName>
        <fullName evidence="2">histidine kinase</fullName>
        <ecNumber evidence="2">2.7.13.3</ecNumber>
    </recommendedName>
</protein>
<dbReference type="RefSeq" id="WP_168114688.1">
    <property type="nucleotide sequence ID" value="NZ_BOON01000008.1"/>
</dbReference>
<dbReference type="Gene3D" id="1.20.5.1930">
    <property type="match status" value="1"/>
</dbReference>
<dbReference type="Proteomes" id="UP000599074">
    <property type="component" value="Unassembled WGS sequence"/>
</dbReference>
<evidence type="ECO:0000259" key="11">
    <source>
        <dbReference type="SMART" id="SM00387"/>
    </source>
</evidence>
<evidence type="ECO:0000256" key="6">
    <source>
        <dbReference type="ARBA" id="ARBA00022777"/>
    </source>
</evidence>
<keyword evidence="7" id="KW-0067">ATP-binding</keyword>
<dbReference type="Pfam" id="PF00989">
    <property type="entry name" value="PAS"/>
    <property type="match status" value="1"/>
</dbReference>
<evidence type="ECO:0000313" key="13">
    <source>
        <dbReference type="Proteomes" id="UP000599074"/>
    </source>
</evidence>
<evidence type="ECO:0000256" key="10">
    <source>
        <dbReference type="SAM" id="MobiDB-lite"/>
    </source>
</evidence>
<keyword evidence="5" id="KW-0547">Nucleotide-binding</keyword>
<dbReference type="PANTHER" id="PTHR24421">
    <property type="entry name" value="NITRATE/NITRITE SENSOR PROTEIN NARX-RELATED"/>
    <property type="match status" value="1"/>
</dbReference>
<proteinExistence type="predicted"/>
<evidence type="ECO:0000256" key="2">
    <source>
        <dbReference type="ARBA" id="ARBA00012438"/>
    </source>
</evidence>
<keyword evidence="13" id="KW-1185">Reference proteome</keyword>
<dbReference type="InterPro" id="IPR000014">
    <property type="entry name" value="PAS"/>
</dbReference>
<comment type="caution">
    <text evidence="12">The sequence shown here is derived from an EMBL/GenBank/DDBJ whole genome shotgun (WGS) entry which is preliminary data.</text>
</comment>
<accession>A0A8J3T7C6</accession>
<dbReference type="CDD" id="cd16917">
    <property type="entry name" value="HATPase_UhpB-NarQ-NarX-like"/>
    <property type="match status" value="1"/>
</dbReference>
<feature type="coiled-coil region" evidence="9">
    <location>
        <begin position="121"/>
        <end position="148"/>
    </location>
</feature>
<dbReference type="InterPro" id="IPR003594">
    <property type="entry name" value="HATPase_dom"/>
</dbReference>
<dbReference type="GO" id="GO:0006355">
    <property type="term" value="P:regulation of DNA-templated transcription"/>
    <property type="evidence" value="ECO:0007669"/>
    <property type="project" value="InterPro"/>
</dbReference>
<keyword evidence="9" id="KW-0175">Coiled coil</keyword>
<dbReference type="EC" id="2.7.13.3" evidence="2"/>
<dbReference type="EMBL" id="BOON01000008">
    <property type="protein sequence ID" value="GII21598.1"/>
    <property type="molecule type" value="Genomic_DNA"/>
</dbReference>
<dbReference type="SMART" id="SM00387">
    <property type="entry name" value="HATPase_c"/>
    <property type="match status" value="1"/>
</dbReference>
<dbReference type="SUPFAM" id="SSF55785">
    <property type="entry name" value="PYP-like sensor domain (PAS domain)"/>
    <property type="match status" value="1"/>
</dbReference>
<feature type="domain" description="Histidine kinase/HSP90-like ATPase" evidence="11">
    <location>
        <begin position="251"/>
        <end position="348"/>
    </location>
</feature>
<sequence length="371" mass="39871">MTDQIGYEAAFRAAPQALLVTDGSGMIRLVSAEAERLLRRGADELVGQRLDRLLVGDPTRSLRAGAAPGDEVAGPVPATSALRLPDGRQVPVELRMSAGVDGGAVIAIDVHGDPGRSRPALEARLRRLAEAEQEQERLLGDLIRSQERERARIAAGVHDDSLQVITAAMLRLQQLRHRLDDPGALEILGRLEETLALAADRLRRLIFDFRPPALERVGLPAAARDALSRMHDDTGIEVVLDNRLTAEPPLPARVLLYRILQEALVNVGRHAAADRVEVTLDHQDGGYFARVRDNGVGLPAGDGPPGSKPGHLGLVLMRERATFAGGWFRMDSAPGAGTTVSVWIPRGADLESTPRPPALRGSRPARAGSAR</sequence>
<dbReference type="InterPro" id="IPR036890">
    <property type="entry name" value="HATPase_C_sf"/>
</dbReference>
<keyword evidence="3" id="KW-0597">Phosphoprotein</keyword>
<feature type="region of interest" description="Disordered" evidence="10">
    <location>
        <begin position="348"/>
        <end position="371"/>
    </location>
</feature>
<reference evidence="12" key="1">
    <citation type="submission" date="2021-01" db="EMBL/GenBank/DDBJ databases">
        <title>Whole genome shotgun sequence of Planosporangium mesophilum NBRC 109066.</title>
        <authorList>
            <person name="Komaki H."/>
            <person name="Tamura T."/>
        </authorList>
    </citation>
    <scope>NUCLEOTIDE SEQUENCE</scope>
    <source>
        <strain evidence="12">NBRC 109066</strain>
    </source>
</reference>
<name>A0A8J3T7C6_9ACTN</name>
<dbReference type="Pfam" id="PF02518">
    <property type="entry name" value="HATPase_c"/>
    <property type="match status" value="1"/>
</dbReference>
<evidence type="ECO:0000256" key="7">
    <source>
        <dbReference type="ARBA" id="ARBA00022840"/>
    </source>
</evidence>
<dbReference type="CDD" id="cd00130">
    <property type="entry name" value="PAS"/>
    <property type="match status" value="1"/>
</dbReference>
<keyword evidence="6" id="KW-0418">Kinase</keyword>
<dbReference type="Gene3D" id="3.30.450.20">
    <property type="entry name" value="PAS domain"/>
    <property type="match status" value="1"/>
</dbReference>
<dbReference type="GO" id="GO:0000155">
    <property type="term" value="F:phosphorelay sensor kinase activity"/>
    <property type="evidence" value="ECO:0007669"/>
    <property type="project" value="InterPro"/>
</dbReference>
<organism evidence="12 13">
    <name type="scientific">Planosporangium mesophilum</name>
    <dbReference type="NCBI Taxonomy" id="689768"/>
    <lineage>
        <taxon>Bacteria</taxon>
        <taxon>Bacillati</taxon>
        <taxon>Actinomycetota</taxon>
        <taxon>Actinomycetes</taxon>
        <taxon>Micromonosporales</taxon>
        <taxon>Micromonosporaceae</taxon>
        <taxon>Planosporangium</taxon>
    </lineage>
</organism>
<dbReference type="Gene3D" id="3.30.565.10">
    <property type="entry name" value="Histidine kinase-like ATPase, C-terminal domain"/>
    <property type="match status" value="1"/>
</dbReference>
<evidence type="ECO:0000256" key="8">
    <source>
        <dbReference type="ARBA" id="ARBA00023012"/>
    </source>
</evidence>
<dbReference type="InterPro" id="IPR011712">
    <property type="entry name" value="Sig_transdc_His_kin_sub3_dim/P"/>
</dbReference>
<evidence type="ECO:0000256" key="3">
    <source>
        <dbReference type="ARBA" id="ARBA00022553"/>
    </source>
</evidence>
<keyword evidence="8" id="KW-0902">Two-component regulatory system</keyword>
<dbReference type="AlphaFoldDB" id="A0A8J3T7C6"/>
<evidence type="ECO:0000313" key="12">
    <source>
        <dbReference type="EMBL" id="GII21598.1"/>
    </source>
</evidence>
<dbReference type="InterPro" id="IPR013767">
    <property type="entry name" value="PAS_fold"/>
</dbReference>